<sequence>MKRIMFVSLLLALCTMSYAQLGVQYDPSVQTTKNLQYFKPKGNLFVGDCIPFSHNGTYYYYWLLDSAHHKSLGGLGGHQWVLSTTTDLVNWKQYPVVLGIDEAWEKSICTGSVVFHNKKYYAFYATRLINSEGHVNEQLSYAVSDDGIHFEKQKPNPFYTSAPGYSKRDFRDPKVFVDEKTGEFHLFVSSWQENPVMGNAGGCLVHLTSKDLKNWKVLDPILTGQPSVPECPDYFFWKGWYYLVYSDNSDTYYVKSRKPYGPWEEPRHQALNESWSNVVKTESFKNDRRIAAAWIPSRNENKDNNGEIFGGNSIFREVIQEADGTLATRFPAEMIPATASPLSLKFIPDLKSTVSGNNLQISSAGGVGAAHLENIPTECRVTLEIEPQGANEEYGLYLRANEKATEGYRLNFSANNRIVSLGNTNIKAVDGLDKTIKVDIILDNDIIDVCIDNRRCIVNRTPEQKGGFLWFYAKHGNVKFKSIKISPLVKE</sequence>
<proteinExistence type="inferred from homology"/>
<dbReference type="OrthoDB" id="9759709at2"/>
<keyword evidence="3 5" id="KW-0378">Hydrolase</keyword>
<accession>A0A1I0S7Q4</accession>
<evidence type="ECO:0000256" key="2">
    <source>
        <dbReference type="ARBA" id="ARBA00012758"/>
    </source>
</evidence>
<dbReference type="Pfam" id="PF08244">
    <property type="entry name" value="Glyco_hydro_32C"/>
    <property type="match status" value="1"/>
</dbReference>
<dbReference type="Gene3D" id="2.115.10.20">
    <property type="entry name" value="Glycosyl hydrolase domain, family 43"/>
    <property type="match status" value="1"/>
</dbReference>
<feature type="domain" description="Glycosyl hydrolase family 32 C-terminal" evidence="8">
    <location>
        <begin position="378"/>
        <end position="486"/>
    </location>
</feature>
<keyword evidence="4 5" id="KW-0326">Glycosidase</keyword>
<dbReference type="CDD" id="cd08995">
    <property type="entry name" value="GH32_EcAec43-like"/>
    <property type="match status" value="1"/>
</dbReference>
<evidence type="ECO:0000313" key="10">
    <source>
        <dbReference type="Proteomes" id="UP000199310"/>
    </source>
</evidence>
<evidence type="ECO:0000256" key="4">
    <source>
        <dbReference type="ARBA" id="ARBA00023295"/>
    </source>
</evidence>
<dbReference type="InterPro" id="IPR013189">
    <property type="entry name" value="Glyco_hydro_32_C"/>
</dbReference>
<dbReference type="Proteomes" id="UP000199310">
    <property type="component" value="Unassembled WGS sequence"/>
</dbReference>
<dbReference type="InterPro" id="IPR023296">
    <property type="entry name" value="Glyco_hydro_beta-prop_sf"/>
</dbReference>
<evidence type="ECO:0000256" key="3">
    <source>
        <dbReference type="ARBA" id="ARBA00022801"/>
    </source>
</evidence>
<dbReference type="SMART" id="SM00640">
    <property type="entry name" value="Glyco_32"/>
    <property type="match status" value="1"/>
</dbReference>
<evidence type="ECO:0000259" key="8">
    <source>
        <dbReference type="Pfam" id="PF08244"/>
    </source>
</evidence>
<dbReference type="InterPro" id="IPR051214">
    <property type="entry name" value="GH32_Enzymes"/>
</dbReference>
<reference evidence="10" key="1">
    <citation type="submission" date="2016-10" db="EMBL/GenBank/DDBJ databases">
        <authorList>
            <person name="Varghese N."/>
            <person name="Submissions S."/>
        </authorList>
    </citation>
    <scope>NUCLEOTIDE SEQUENCE [LARGE SCALE GENOMIC DNA]</scope>
    <source>
        <strain evidence="10">DSM 3695</strain>
    </source>
</reference>
<dbReference type="InterPro" id="IPR013320">
    <property type="entry name" value="ConA-like_dom_sf"/>
</dbReference>
<dbReference type="STRING" id="29529.SAMN04488122_4532"/>
<dbReference type="RefSeq" id="WP_089898289.1">
    <property type="nucleotide sequence ID" value="NZ_FOJG01000002.1"/>
</dbReference>
<feature type="domain" description="Glycosyl hydrolase family 32 N-terminal" evidence="7">
    <location>
        <begin position="51"/>
        <end position="301"/>
    </location>
</feature>
<feature type="chain" id="PRO_5011784129" description="beta-fructofuranosidase" evidence="6">
    <location>
        <begin position="20"/>
        <end position="491"/>
    </location>
</feature>
<evidence type="ECO:0000313" key="9">
    <source>
        <dbReference type="EMBL" id="SEW51844.1"/>
    </source>
</evidence>
<dbReference type="Pfam" id="PF00251">
    <property type="entry name" value="Glyco_hydro_32N"/>
    <property type="match status" value="1"/>
</dbReference>
<organism evidence="9 10">
    <name type="scientific">Chitinophaga arvensicola</name>
    <dbReference type="NCBI Taxonomy" id="29529"/>
    <lineage>
        <taxon>Bacteria</taxon>
        <taxon>Pseudomonadati</taxon>
        <taxon>Bacteroidota</taxon>
        <taxon>Chitinophagia</taxon>
        <taxon>Chitinophagales</taxon>
        <taxon>Chitinophagaceae</taxon>
        <taxon>Chitinophaga</taxon>
    </lineage>
</organism>
<dbReference type="PANTHER" id="PTHR43101:SF1">
    <property type="entry name" value="BETA-FRUCTOSIDASE"/>
    <property type="match status" value="1"/>
</dbReference>
<dbReference type="InterPro" id="IPR001362">
    <property type="entry name" value="Glyco_hydro_32"/>
</dbReference>
<dbReference type="PANTHER" id="PTHR43101">
    <property type="entry name" value="BETA-FRUCTOSIDASE"/>
    <property type="match status" value="1"/>
</dbReference>
<gene>
    <name evidence="9" type="ORF">SAMN04488122_4532</name>
</gene>
<dbReference type="EMBL" id="FOJG01000002">
    <property type="protein sequence ID" value="SEW51844.1"/>
    <property type="molecule type" value="Genomic_DNA"/>
</dbReference>
<dbReference type="EC" id="3.2.1.26" evidence="2"/>
<comment type="similarity">
    <text evidence="1 5">Belongs to the glycosyl hydrolase 32 family.</text>
</comment>
<dbReference type="SUPFAM" id="SSF75005">
    <property type="entry name" value="Arabinanase/levansucrase/invertase"/>
    <property type="match status" value="1"/>
</dbReference>
<feature type="signal peptide" evidence="6">
    <location>
        <begin position="1"/>
        <end position="19"/>
    </location>
</feature>
<evidence type="ECO:0000256" key="5">
    <source>
        <dbReference type="RuleBase" id="RU362110"/>
    </source>
</evidence>
<dbReference type="GO" id="GO:0004564">
    <property type="term" value="F:beta-fructofuranosidase activity"/>
    <property type="evidence" value="ECO:0007669"/>
    <property type="project" value="UniProtKB-EC"/>
</dbReference>
<protein>
    <recommendedName>
        <fullName evidence="2">beta-fructofuranosidase</fullName>
        <ecNumber evidence="2">3.2.1.26</ecNumber>
    </recommendedName>
</protein>
<dbReference type="SUPFAM" id="SSF49899">
    <property type="entry name" value="Concanavalin A-like lectins/glucanases"/>
    <property type="match status" value="1"/>
</dbReference>
<dbReference type="Gene3D" id="2.60.120.560">
    <property type="entry name" value="Exo-inulinase, domain 1"/>
    <property type="match status" value="1"/>
</dbReference>
<evidence type="ECO:0000256" key="1">
    <source>
        <dbReference type="ARBA" id="ARBA00009902"/>
    </source>
</evidence>
<dbReference type="GO" id="GO:0005975">
    <property type="term" value="P:carbohydrate metabolic process"/>
    <property type="evidence" value="ECO:0007669"/>
    <property type="project" value="InterPro"/>
</dbReference>
<name>A0A1I0S7Q4_9BACT</name>
<evidence type="ECO:0000256" key="6">
    <source>
        <dbReference type="SAM" id="SignalP"/>
    </source>
</evidence>
<dbReference type="InterPro" id="IPR013148">
    <property type="entry name" value="Glyco_hydro_32_N"/>
</dbReference>
<evidence type="ECO:0000259" key="7">
    <source>
        <dbReference type="Pfam" id="PF00251"/>
    </source>
</evidence>
<keyword evidence="6" id="KW-0732">Signal</keyword>
<keyword evidence="10" id="KW-1185">Reference proteome</keyword>
<dbReference type="AlphaFoldDB" id="A0A1I0S7Q4"/>